<dbReference type="GO" id="GO:0006412">
    <property type="term" value="P:translation"/>
    <property type="evidence" value="ECO:0007669"/>
    <property type="project" value="InterPro"/>
</dbReference>
<gene>
    <name evidence="6" type="ORF">DFR85_07020</name>
</gene>
<dbReference type="OrthoDB" id="372100at2157"/>
<dbReference type="EMBL" id="CP029289">
    <property type="protein sequence ID" value="AWR94385.1"/>
    <property type="molecule type" value="Genomic_DNA"/>
</dbReference>
<accession>A0A2U9IEF8</accession>
<dbReference type="Pfam" id="PF01655">
    <property type="entry name" value="Ribosomal_L32e"/>
    <property type="match status" value="1"/>
</dbReference>
<sequence length="134" mass="15854">MSNKNILEPSKIRELKVKYSSKKPDFLRYDWDKYFKLERQNKWIRPRGIDNKSRLRLKGFPKLVSTGYIKPKMIRYFHPSGLKPVYVSNINDLSKIREDEKNNVIVIINGNLGLRKRMEIVKKANEYGIRVANG</sequence>
<organism evidence="6 7">
    <name type="scientific">Acidianus brierleyi</name>
    <dbReference type="NCBI Taxonomy" id="41673"/>
    <lineage>
        <taxon>Archaea</taxon>
        <taxon>Thermoproteota</taxon>
        <taxon>Thermoprotei</taxon>
        <taxon>Sulfolobales</taxon>
        <taxon>Sulfolobaceae</taxon>
        <taxon>Acidianus</taxon>
    </lineage>
</organism>
<keyword evidence="7" id="KW-1185">Reference proteome</keyword>
<dbReference type="AlphaFoldDB" id="A0A2U9IEF8"/>
<dbReference type="RefSeq" id="WP_110270266.1">
    <property type="nucleotide sequence ID" value="NZ_CP029289.2"/>
</dbReference>
<keyword evidence="2 6" id="KW-0689">Ribosomal protein</keyword>
<dbReference type="SMART" id="SM01393">
    <property type="entry name" value="Ribosomal_L32e"/>
    <property type="match status" value="1"/>
</dbReference>
<protein>
    <recommendedName>
        <fullName evidence="4">Large ribosomal subunit protein eL32</fullName>
    </recommendedName>
    <alternativeName>
        <fullName evidence="5">50S ribosomal protein L32e</fullName>
    </alternativeName>
</protein>
<dbReference type="InterPro" id="IPR036351">
    <property type="entry name" value="Ribosomal_eL32_sf"/>
</dbReference>
<comment type="similarity">
    <text evidence="1">Belongs to the eukaryotic ribosomal protein eL32 family.</text>
</comment>
<dbReference type="Proteomes" id="UP000248044">
    <property type="component" value="Chromosome"/>
</dbReference>
<dbReference type="SUPFAM" id="SSF52042">
    <property type="entry name" value="Ribosomal protein L32e"/>
    <property type="match status" value="1"/>
</dbReference>
<dbReference type="InterPro" id="IPR001515">
    <property type="entry name" value="Ribosomal_eL32"/>
</dbReference>
<evidence type="ECO:0000313" key="7">
    <source>
        <dbReference type="Proteomes" id="UP000248044"/>
    </source>
</evidence>
<evidence type="ECO:0000256" key="2">
    <source>
        <dbReference type="ARBA" id="ARBA00022980"/>
    </source>
</evidence>
<evidence type="ECO:0000256" key="4">
    <source>
        <dbReference type="ARBA" id="ARBA00035229"/>
    </source>
</evidence>
<proteinExistence type="inferred from homology"/>
<dbReference type="GO" id="GO:0003735">
    <property type="term" value="F:structural constituent of ribosome"/>
    <property type="evidence" value="ECO:0007669"/>
    <property type="project" value="InterPro"/>
</dbReference>
<evidence type="ECO:0000256" key="3">
    <source>
        <dbReference type="ARBA" id="ARBA00023274"/>
    </source>
</evidence>
<evidence type="ECO:0000313" key="6">
    <source>
        <dbReference type="EMBL" id="AWR94385.1"/>
    </source>
</evidence>
<name>A0A2U9IEF8_9CREN</name>
<dbReference type="PANTHER" id="PTHR23413:SF1">
    <property type="entry name" value="RIBOSOMAL PROTEIN L32"/>
    <property type="match status" value="1"/>
</dbReference>
<keyword evidence="3" id="KW-0687">Ribonucleoprotein</keyword>
<dbReference type="PANTHER" id="PTHR23413">
    <property type="entry name" value="60S RIBOSOMAL PROTEIN L32 AND DNA-DIRECTED RNA POLYMERASE II, SUBUNIT N"/>
    <property type="match status" value="1"/>
</dbReference>
<reference evidence="6 7" key="1">
    <citation type="submission" date="2018-05" db="EMBL/GenBank/DDBJ databases">
        <title>Complete Genome Sequences of Extremely Thermoacidophilic, Metal-Mobilizing Type-Strain Members of the Archaeal Family Sulfolobaceae: Acidianus brierleyi DSM-1651T, Acidianus sulfidivorans DSM-18786T, Metallosphaera hakonensis DSM-7519T, and Metallosphaera prunae DSM-10039T.</title>
        <authorList>
            <person name="Counts J.A."/>
            <person name="Kelly R.M."/>
        </authorList>
    </citation>
    <scope>NUCLEOTIDE SEQUENCE [LARGE SCALE GENOMIC DNA]</scope>
    <source>
        <strain evidence="6 7">DSM 1651</strain>
    </source>
</reference>
<dbReference type="GeneID" id="36831894"/>
<dbReference type="InterPro" id="IPR023654">
    <property type="entry name" value="Ribosomal_eL32_arc"/>
</dbReference>
<dbReference type="GO" id="GO:0022625">
    <property type="term" value="C:cytosolic large ribosomal subunit"/>
    <property type="evidence" value="ECO:0007669"/>
    <property type="project" value="TreeGrafter"/>
</dbReference>
<evidence type="ECO:0000256" key="5">
    <source>
        <dbReference type="ARBA" id="ARBA00035377"/>
    </source>
</evidence>
<evidence type="ECO:0000256" key="1">
    <source>
        <dbReference type="ARBA" id="ARBA00008431"/>
    </source>
</evidence>
<dbReference type="KEGG" id="abri:DFR85_07020"/>
<dbReference type="NCBIfam" id="NF006332">
    <property type="entry name" value="PRK08562.1"/>
    <property type="match status" value="1"/>
</dbReference>